<gene>
    <name evidence="1" type="ORF">Golob_005484</name>
</gene>
<dbReference type="Proteomes" id="UP000593572">
    <property type="component" value="Unassembled WGS sequence"/>
</dbReference>
<proteinExistence type="predicted"/>
<accession>A0A7J8MTI7</accession>
<dbReference type="AlphaFoldDB" id="A0A7J8MTI7"/>
<sequence length="58" mass="6311">MQDLRCYSASNGGSAMNNGQTQILYNIDKFKKSKSSEDYTAKSASTSACFCLTQGKKC</sequence>
<organism evidence="1 2">
    <name type="scientific">Gossypium lobatum</name>
    <dbReference type="NCBI Taxonomy" id="34289"/>
    <lineage>
        <taxon>Eukaryota</taxon>
        <taxon>Viridiplantae</taxon>
        <taxon>Streptophyta</taxon>
        <taxon>Embryophyta</taxon>
        <taxon>Tracheophyta</taxon>
        <taxon>Spermatophyta</taxon>
        <taxon>Magnoliopsida</taxon>
        <taxon>eudicotyledons</taxon>
        <taxon>Gunneridae</taxon>
        <taxon>Pentapetalae</taxon>
        <taxon>rosids</taxon>
        <taxon>malvids</taxon>
        <taxon>Malvales</taxon>
        <taxon>Malvaceae</taxon>
        <taxon>Malvoideae</taxon>
        <taxon>Gossypium</taxon>
    </lineage>
</organism>
<protein>
    <submittedName>
        <fullName evidence="1">Uncharacterized protein</fullName>
    </submittedName>
</protein>
<comment type="caution">
    <text evidence="1">The sequence shown here is derived from an EMBL/GenBank/DDBJ whole genome shotgun (WGS) entry which is preliminary data.</text>
</comment>
<evidence type="ECO:0000313" key="2">
    <source>
        <dbReference type="Proteomes" id="UP000593572"/>
    </source>
</evidence>
<reference evidence="1 2" key="1">
    <citation type="journal article" date="2019" name="Genome Biol. Evol.">
        <title>Insights into the evolution of the New World diploid cottons (Gossypium, subgenus Houzingenia) based on genome sequencing.</title>
        <authorList>
            <person name="Grover C.E."/>
            <person name="Arick M.A. 2nd"/>
            <person name="Thrash A."/>
            <person name="Conover J.L."/>
            <person name="Sanders W.S."/>
            <person name="Peterson D.G."/>
            <person name="Frelichowski J.E."/>
            <person name="Scheffler J.A."/>
            <person name="Scheffler B.E."/>
            <person name="Wendel J.F."/>
        </authorList>
    </citation>
    <scope>NUCLEOTIDE SEQUENCE [LARGE SCALE GENOMIC DNA]</scope>
    <source>
        <strain evidence="1">157</strain>
        <tissue evidence="1">Leaf</tissue>
    </source>
</reference>
<evidence type="ECO:0000313" key="1">
    <source>
        <dbReference type="EMBL" id="MBA0567956.1"/>
    </source>
</evidence>
<dbReference type="EMBL" id="JABEZX010000010">
    <property type="protein sequence ID" value="MBA0567956.1"/>
    <property type="molecule type" value="Genomic_DNA"/>
</dbReference>
<name>A0A7J8MTI7_9ROSI</name>
<keyword evidence="2" id="KW-1185">Reference proteome</keyword>